<keyword evidence="3" id="KW-1185">Reference proteome</keyword>
<proteinExistence type="predicted"/>
<feature type="transmembrane region" description="Helical" evidence="1">
    <location>
        <begin position="7"/>
        <end position="29"/>
    </location>
</feature>
<protein>
    <submittedName>
        <fullName evidence="2">Uncharacterized protein</fullName>
    </submittedName>
</protein>
<dbReference type="EMBL" id="CP076133">
    <property type="protein sequence ID" value="QWG04898.1"/>
    <property type="molecule type" value="Genomic_DNA"/>
</dbReference>
<accession>A0AAX1NFF6</accession>
<evidence type="ECO:0000313" key="3">
    <source>
        <dbReference type="Proteomes" id="UP000678679"/>
    </source>
</evidence>
<sequence length="51" mass="5666">MKDLFELLKGFVAIALGVVLVFGTVFLVLPKDHNLRADVPQTHVYIGQDVQ</sequence>
<gene>
    <name evidence="2" type="ORF">KMW28_20970</name>
</gene>
<reference evidence="2 3" key="1">
    <citation type="submission" date="2021-05" db="EMBL/GenBank/DDBJ databases">
        <title>Comparative genomic studies on the polysaccharide-degrading batcterial strains of the Flammeovirga genus.</title>
        <authorList>
            <person name="Zewei F."/>
            <person name="Zheng Z."/>
            <person name="Yu L."/>
            <person name="Ruyue G."/>
            <person name="Yanhong M."/>
            <person name="Yuanyuan C."/>
            <person name="Jingyan G."/>
            <person name="Wenjun H."/>
        </authorList>
    </citation>
    <scope>NUCLEOTIDE SEQUENCE [LARGE SCALE GENOMIC DNA]</scope>
    <source>
        <strain evidence="2 3">NBRC:100898</strain>
    </source>
</reference>
<dbReference type="KEGG" id="fya:KMW28_20970"/>
<dbReference type="Proteomes" id="UP000678679">
    <property type="component" value="Chromosome 2"/>
</dbReference>
<evidence type="ECO:0000313" key="2">
    <source>
        <dbReference type="EMBL" id="QWG04898.1"/>
    </source>
</evidence>
<dbReference type="RefSeq" id="WP_158297936.1">
    <property type="nucleotide sequence ID" value="NZ_CP076133.1"/>
</dbReference>
<evidence type="ECO:0000256" key="1">
    <source>
        <dbReference type="SAM" id="Phobius"/>
    </source>
</evidence>
<organism evidence="2 3">
    <name type="scientific">Flammeovirga yaeyamensis</name>
    <dbReference type="NCBI Taxonomy" id="367791"/>
    <lineage>
        <taxon>Bacteria</taxon>
        <taxon>Pseudomonadati</taxon>
        <taxon>Bacteroidota</taxon>
        <taxon>Cytophagia</taxon>
        <taxon>Cytophagales</taxon>
        <taxon>Flammeovirgaceae</taxon>
        <taxon>Flammeovirga</taxon>
    </lineage>
</organism>
<keyword evidence="1" id="KW-0812">Transmembrane</keyword>
<keyword evidence="1" id="KW-1133">Transmembrane helix</keyword>
<dbReference type="AlphaFoldDB" id="A0AAX1NFF6"/>
<keyword evidence="1" id="KW-0472">Membrane</keyword>
<name>A0AAX1NFF6_9BACT</name>